<proteinExistence type="predicted"/>
<sequence>MTEKEQKKPARPDYTFEIEGINGAKIPVEVYFTAPLELAHKVAIKQYVFGEKYPFLYSMSIDRAHYTKEYVVTDIGCVALFVARDREHFLYLLKERVLKDYDGDLVSKIEVLVE</sequence>
<gene>
    <name evidence="1" type="ORF">ENN26_06850</name>
</gene>
<dbReference type="EMBL" id="DSAY01000123">
    <property type="protein sequence ID" value="HDP15470.1"/>
    <property type="molecule type" value="Genomic_DNA"/>
</dbReference>
<protein>
    <submittedName>
        <fullName evidence="1">Uncharacterized protein</fullName>
    </submittedName>
</protein>
<reference evidence="1" key="1">
    <citation type="journal article" date="2020" name="mSystems">
        <title>Genome- and Community-Level Interaction Insights into Carbon Utilization and Element Cycling Functions of Hydrothermarchaeota in Hydrothermal Sediment.</title>
        <authorList>
            <person name="Zhou Z."/>
            <person name="Liu Y."/>
            <person name="Xu W."/>
            <person name="Pan J."/>
            <person name="Luo Z.H."/>
            <person name="Li M."/>
        </authorList>
    </citation>
    <scope>NUCLEOTIDE SEQUENCE [LARGE SCALE GENOMIC DNA]</scope>
    <source>
        <strain evidence="1">SpSt-116</strain>
    </source>
</reference>
<evidence type="ECO:0000313" key="1">
    <source>
        <dbReference type="EMBL" id="HDP15470.1"/>
    </source>
</evidence>
<comment type="caution">
    <text evidence="1">The sequence shown here is derived from an EMBL/GenBank/DDBJ whole genome shotgun (WGS) entry which is preliminary data.</text>
</comment>
<accession>A0A7C1GL99</accession>
<name>A0A7C1GL99_9CREN</name>
<dbReference type="AlphaFoldDB" id="A0A7C1GL99"/>
<organism evidence="1">
    <name type="scientific">Thermofilum adornatum</name>
    <dbReference type="NCBI Taxonomy" id="1365176"/>
    <lineage>
        <taxon>Archaea</taxon>
        <taxon>Thermoproteota</taxon>
        <taxon>Thermoprotei</taxon>
        <taxon>Thermofilales</taxon>
        <taxon>Thermofilaceae</taxon>
        <taxon>Thermofilum</taxon>
    </lineage>
</organism>